<dbReference type="GeneID" id="10505366"/>
<dbReference type="KEGG" id="dpp:DICPUDRAFT_84556"/>
<protein>
    <submittedName>
        <fullName evidence="2">Uncharacterized protein</fullName>
    </submittedName>
</protein>
<gene>
    <name evidence="2" type="ORF">DICPUDRAFT_84556</name>
</gene>
<evidence type="ECO:0000313" key="3">
    <source>
        <dbReference type="Proteomes" id="UP000001064"/>
    </source>
</evidence>
<sequence length="172" mass="19702">MDEQEDEPSNTRIDLTIGDKNELTEAQEQKPIEEVEEIEKVEEVEEPMIEKEDIENFSQQIILLETPANSQIDLEKEKSPVKEIINKFNDEYNKSMEKPPTKIKRLATLKSTGIIPTNNGKVIKSTIPTPPKPSKLPTKPLLPPKKKKIITTEAIDEEKVKEFNLKLQSKQK</sequence>
<dbReference type="EMBL" id="GL871434">
    <property type="protein sequence ID" value="EGC29425.1"/>
    <property type="molecule type" value="Genomic_DNA"/>
</dbReference>
<keyword evidence="3" id="KW-1185">Reference proteome</keyword>
<evidence type="ECO:0000313" key="2">
    <source>
        <dbReference type="EMBL" id="EGC29425.1"/>
    </source>
</evidence>
<proteinExistence type="predicted"/>
<name>F1A307_DICPU</name>
<dbReference type="VEuPathDB" id="AmoebaDB:DICPUDRAFT_84556"/>
<feature type="compositionally biased region" description="Basic and acidic residues" evidence="1">
    <location>
        <begin position="17"/>
        <end position="29"/>
    </location>
</feature>
<organism evidence="2 3">
    <name type="scientific">Dictyostelium purpureum</name>
    <name type="common">Slime mold</name>
    <dbReference type="NCBI Taxonomy" id="5786"/>
    <lineage>
        <taxon>Eukaryota</taxon>
        <taxon>Amoebozoa</taxon>
        <taxon>Evosea</taxon>
        <taxon>Eumycetozoa</taxon>
        <taxon>Dictyostelia</taxon>
        <taxon>Dictyosteliales</taxon>
        <taxon>Dictyosteliaceae</taxon>
        <taxon>Dictyostelium</taxon>
    </lineage>
</organism>
<dbReference type="RefSeq" id="XP_003294050.1">
    <property type="nucleotide sequence ID" value="XM_003294002.1"/>
</dbReference>
<evidence type="ECO:0000256" key="1">
    <source>
        <dbReference type="SAM" id="MobiDB-lite"/>
    </source>
</evidence>
<reference evidence="3" key="1">
    <citation type="journal article" date="2011" name="Genome Biol.">
        <title>Comparative genomics of the social amoebae Dictyostelium discoideum and Dictyostelium purpureum.</title>
        <authorList>
            <consortium name="US DOE Joint Genome Institute (JGI-PGF)"/>
            <person name="Sucgang R."/>
            <person name="Kuo A."/>
            <person name="Tian X."/>
            <person name="Salerno W."/>
            <person name="Parikh A."/>
            <person name="Feasley C.L."/>
            <person name="Dalin E."/>
            <person name="Tu H."/>
            <person name="Huang E."/>
            <person name="Barry K."/>
            <person name="Lindquist E."/>
            <person name="Shapiro H."/>
            <person name="Bruce D."/>
            <person name="Schmutz J."/>
            <person name="Salamov A."/>
            <person name="Fey P."/>
            <person name="Gaudet P."/>
            <person name="Anjard C."/>
            <person name="Babu M.M."/>
            <person name="Basu S."/>
            <person name="Bushmanova Y."/>
            <person name="van der Wel H."/>
            <person name="Katoh-Kurasawa M."/>
            <person name="Dinh C."/>
            <person name="Coutinho P.M."/>
            <person name="Saito T."/>
            <person name="Elias M."/>
            <person name="Schaap P."/>
            <person name="Kay R.R."/>
            <person name="Henrissat B."/>
            <person name="Eichinger L."/>
            <person name="Rivero F."/>
            <person name="Putnam N.H."/>
            <person name="West C.M."/>
            <person name="Loomis W.F."/>
            <person name="Chisholm R.L."/>
            <person name="Shaulsky G."/>
            <person name="Strassmann J.E."/>
            <person name="Queller D.C."/>
            <person name="Kuspa A."/>
            <person name="Grigoriev I.V."/>
        </authorList>
    </citation>
    <scope>NUCLEOTIDE SEQUENCE [LARGE SCALE GENOMIC DNA]</scope>
    <source>
        <strain evidence="3">QSDP1</strain>
    </source>
</reference>
<feature type="region of interest" description="Disordered" evidence="1">
    <location>
        <begin position="117"/>
        <end position="143"/>
    </location>
</feature>
<dbReference type="AlphaFoldDB" id="F1A307"/>
<dbReference type="InParanoid" id="F1A307"/>
<accession>F1A307</accession>
<feature type="region of interest" description="Disordered" evidence="1">
    <location>
        <begin position="1"/>
        <end position="29"/>
    </location>
</feature>
<dbReference type="Proteomes" id="UP000001064">
    <property type="component" value="Unassembled WGS sequence"/>
</dbReference>